<dbReference type="SUPFAM" id="SSF57850">
    <property type="entry name" value="RING/U-box"/>
    <property type="match status" value="1"/>
</dbReference>
<sequence length="207" mass="24223">MTNLNNLTQALSVLNVTSPTALNILNISAPTGEECMICREELECMPCYTLPECNHIYHTNCLISWFRNGDPRCPYCGNKGINNVNADITRQYTSKYYALQYKTQALCDIKKFIFLKKYDTNKRCLEIRKQFEKIKVLEENYRNESLKLRELQQSLKDTPALFSEAKKNIMSYRSNKWKITKQIRDEKFKIVANSYIIPLIIPRSVEI</sequence>
<dbReference type="InterPro" id="IPR013083">
    <property type="entry name" value="Znf_RING/FYVE/PHD"/>
</dbReference>
<dbReference type="PROSITE" id="PS50089">
    <property type="entry name" value="ZF_RING_2"/>
    <property type="match status" value="1"/>
</dbReference>
<organism evidence="2">
    <name type="scientific">viral metagenome</name>
    <dbReference type="NCBI Taxonomy" id="1070528"/>
    <lineage>
        <taxon>unclassified sequences</taxon>
        <taxon>metagenomes</taxon>
        <taxon>organismal metagenomes</taxon>
    </lineage>
</organism>
<evidence type="ECO:0000259" key="1">
    <source>
        <dbReference type="PROSITE" id="PS50089"/>
    </source>
</evidence>
<evidence type="ECO:0000313" key="2">
    <source>
        <dbReference type="EMBL" id="QHT21090.1"/>
    </source>
</evidence>
<name>A0A6C0DXP1_9ZZZZ</name>
<dbReference type="AlphaFoldDB" id="A0A6C0DXP1"/>
<proteinExistence type="predicted"/>
<dbReference type="Gene3D" id="3.30.40.10">
    <property type="entry name" value="Zinc/RING finger domain, C3HC4 (zinc finger)"/>
    <property type="match status" value="1"/>
</dbReference>
<dbReference type="CDD" id="cd16448">
    <property type="entry name" value="RING-H2"/>
    <property type="match status" value="1"/>
</dbReference>
<dbReference type="InterPro" id="IPR001841">
    <property type="entry name" value="Znf_RING"/>
</dbReference>
<dbReference type="Pfam" id="PF13639">
    <property type="entry name" value="zf-RING_2"/>
    <property type="match status" value="1"/>
</dbReference>
<protein>
    <recommendedName>
        <fullName evidence="1">RING-type domain-containing protein</fullName>
    </recommendedName>
</protein>
<dbReference type="EMBL" id="MN739685">
    <property type="protein sequence ID" value="QHT21090.1"/>
    <property type="molecule type" value="Genomic_DNA"/>
</dbReference>
<feature type="domain" description="RING-type" evidence="1">
    <location>
        <begin position="35"/>
        <end position="76"/>
    </location>
</feature>
<accession>A0A6C0DXP1</accession>
<reference evidence="2" key="1">
    <citation type="journal article" date="2020" name="Nature">
        <title>Giant virus diversity and host interactions through global metagenomics.</title>
        <authorList>
            <person name="Schulz F."/>
            <person name="Roux S."/>
            <person name="Paez-Espino D."/>
            <person name="Jungbluth S."/>
            <person name="Walsh D.A."/>
            <person name="Denef V.J."/>
            <person name="McMahon K.D."/>
            <person name="Konstantinidis K.T."/>
            <person name="Eloe-Fadrosh E.A."/>
            <person name="Kyrpides N.C."/>
            <person name="Woyke T."/>
        </authorList>
    </citation>
    <scope>NUCLEOTIDE SEQUENCE</scope>
    <source>
        <strain evidence="2">GVMAG-M-3300023174-75</strain>
    </source>
</reference>